<sequence length="126" mass="13624">MEKPSEENTTEQSSGSGGVELMNEASSRPVNQFLPSQLLLSNQAALLLDSETSQVNATLDSGKLAVFYFPHKTDNDGQNSDGISAQQNEDSRTKTSWLELFSELDPLSNPDSVGQTSATTEPLRNC</sequence>
<feature type="region of interest" description="Disordered" evidence="1">
    <location>
        <begin position="71"/>
        <end position="126"/>
    </location>
</feature>
<feature type="compositionally biased region" description="Polar residues" evidence="1">
    <location>
        <begin position="109"/>
        <end position="126"/>
    </location>
</feature>
<protein>
    <submittedName>
        <fullName evidence="3">ICA69 domain-containing protein</fullName>
    </submittedName>
</protein>
<dbReference type="InParanoid" id="T1HM87"/>
<dbReference type="HOGENOM" id="CLU_1984315_0_0_1"/>
<accession>T1HM87</accession>
<evidence type="ECO:0000256" key="1">
    <source>
        <dbReference type="SAM" id="MobiDB-lite"/>
    </source>
</evidence>
<reference evidence="3" key="1">
    <citation type="submission" date="2015-05" db="UniProtKB">
        <authorList>
            <consortium name="EnsemblMetazoa"/>
        </authorList>
    </citation>
    <scope>IDENTIFICATION</scope>
</reference>
<dbReference type="PANTHER" id="PTHR10164">
    <property type="entry name" value="ISLET CELL AUTOANTIGEN 1"/>
    <property type="match status" value="1"/>
</dbReference>
<feature type="region of interest" description="Disordered" evidence="1">
    <location>
        <begin position="1"/>
        <end position="28"/>
    </location>
</feature>
<keyword evidence="4" id="KW-1185">Reference proteome</keyword>
<dbReference type="EnsemblMetazoa" id="RPRC005161-RA">
    <property type="protein sequence ID" value="RPRC005161-PA"/>
    <property type="gene ID" value="RPRC005161"/>
</dbReference>
<dbReference type="PANTHER" id="PTHR10164:SF4">
    <property type="entry name" value="GH23156P"/>
    <property type="match status" value="1"/>
</dbReference>
<dbReference type="GO" id="GO:0005794">
    <property type="term" value="C:Golgi apparatus"/>
    <property type="evidence" value="ECO:0007669"/>
    <property type="project" value="TreeGrafter"/>
</dbReference>
<dbReference type="InterPro" id="IPR006723">
    <property type="entry name" value="Islet_autoAg_Ica1_C"/>
</dbReference>
<organism evidence="3 4">
    <name type="scientific">Rhodnius prolixus</name>
    <name type="common">Triatomid bug</name>
    <dbReference type="NCBI Taxonomy" id="13249"/>
    <lineage>
        <taxon>Eukaryota</taxon>
        <taxon>Metazoa</taxon>
        <taxon>Ecdysozoa</taxon>
        <taxon>Arthropoda</taxon>
        <taxon>Hexapoda</taxon>
        <taxon>Insecta</taxon>
        <taxon>Pterygota</taxon>
        <taxon>Neoptera</taxon>
        <taxon>Paraneoptera</taxon>
        <taxon>Hemiptera</taxon>
        <taxon>Heteroptera</taxon>
        <taxon>Panheteroptera</taxon>
        <taxon>Cimicomorpha</taxon>
        <taxon>Reduviidae</taxon>
        <taxon>Triatominae</taxon>
        <taxon>Rhodnius</taxon>
    </lineage>
</organism>
<dbReference type="VEuPathDB" id="VectorBase:RPRC005161"/>
<feature type="domain" description="Islet cell autoantigen Ica1 C-terminal" evidence="2">
    <location>
        <begin position="25"/>
        <end position="121"/>
    </location>
</feature>
<dbReference type="GO" id="GO:0051049">
    <property type="term" value="P:regulation of transport"/>
    <property type="evidence" value="ECO:0007669"/>
    <property type="project" value="TreeGrafter"/>
</dbReference>
<evidence type="ECO:0000259" key="2">
    <source>
        <dbReference type="Pfam" id="PF04629"/>
    </source>
</evidence>
<feature type="compositionally biased region" description="Polar residues" evidence="1">
    <location>
        <begin position="76"/>
        <end position="88"/>
    </location>
</feature>
<dbReference type="Pfam" id="PF04629">
    <property type="entry name" value="ICA69"/>
    <property type="match status" value="1"/>
</dbReference>
<dbReference type="Proteomes" id="UP000015103">
    <property type="component" value="Unassembled WGS sequence"/>
</dbReference>
<evidence type="ECO:0000313" key="3">
    <source>
        <dbReference type="EnsemblMetazoa" id="RPRC005161-PA"/>
    </source>
</evidence>
<proteinExistence type="predicted"/>
<dbReference type="EMBL" id="ACPB03012532">
    <property type="status" value="NOT_ANNOTATED_CDS"/>
    <property type="molecule type" value="Genomic_DNA"/>
</dbReference>
<dbReference type="InterPro" id="IPR024114">
    <property type="entry name" value="Islet_autoAg_Ica1/Ica1-like"/>
</dbReference>
<name>T1HM87_RHOPR</name>
<dbReference type="AlphaFoldDB" id="T1HM87"/>
<evidence type="ECO:0000313" key="4">
    <source>
        <dbReference type="Proteomes" id="UP000015103"/>
    </source>
</evidence>